<feature type="transmembrane region" description="Helical" evidence="23">
    <location>
        <begin position="150"/>
        <end position="171"/>
    </location>
</feature>
<comment type="similarity">
    <text evidence="3 23">Belongs to the ERG4/ERG24 family.</text>
</comment>
<evidence type="ECO:0000256" key="10">
    <source>
        <dbReference type="ARBA" id="ARBA00022955"/>
    </source>
</evidence>
<evidence type="ECO:0000313" key="24">
    <source>
        <dbReference type="EMBL" id="RKF71777.1"/>
    </source>
</evidence>
<evidence type="ECO:0000256" key="23">
    <source>
        <dbReference type="RuleBase" id="RU369120"/>
    </source>
</evidence>
<feature type="transmembrane region" description="Helical" evidence="23">
    <location>
        <begin position="118"/>
        <end position="138"/>
    </location>
</feature>
<evidence type="ECO:0000256" key="19">
    <source>
        <dbReference type="ARBA" id="ARBA00039984"/>
    </source>
</evidence>
<evidence type="ECO:0000256" key="5">
    <source>
        <dbReference type="ARBA" id="ARBA00022548"/>
    </source>
</evidence>
<dbReference type="GO" id="GO:0016132">
    <property type="term" value="P:brassinosteroid biosynthetic process"/>
    <property type="evidence" value="ECO:0007669"/>
    <property type="project" value="TreeGrafter"/>
</dbReference>
<evidence type="ECO:0000256" key="9">
    <source>
        <dbReference type="ARBA" id="ARBA00022857"/>
    </source>
</evidence>
<evidence type="ECO:0000256" key="2">
    <source>
        <dbReference type="ARBA" id="ARBA00004770"/>
    </source>
</evidence>
<dbReference type="FunFam" id="1.20.120.1630:FF:000004">
    <property type="entry name" value="7-dehydrocholesterol reductase"/>
    <property type="match status" value="1"/>
</dbReference>
<evidence type="ECO:0000256" key="14">
    <source>
        <dbReference type="ARBA" id="ARBA00023098"/>
    </source>
</evidence>
<evidence type="ECO:0000256" key="7">
    <source>
        <dbReference type="ARBA" id="ARBA00022778"/>
    </source>
</evidence>
<evidence type="ECO:0000256" key="13">
    <source>
        <dbReference type="ARBA" id="ARBA00023011"/>
    </source>
</evidence>
<evidence type="ECO:0000256" key="18">
    <source>
        <dbReference type="ARBA" id="ARBA00038851"/>
    </source>
</evidence>
<dbReference type="PANTHER" id="PTHR21257">
    <property type="entry name" value="DELTA(14)-STEROL REDUCTASE"/>
    <property type="match status" value="1"/>
</dbReference>
<evidence type="ECO:0000256" key="22">
    <source>
        <dbReference type="ARBA" id="ARBA00047826"/>
    </source>
</evidence>
<dbReference type="Pfam" id="PF01222">
    <property type="entry name" value="ERG4_ERG24"/>
    <property type="match status" value="1"/>
</dbReference>
<evidence type="ECO:0000256" key="16">
    <source>
        <dbReference type="ARBA" id="ARBA00023166"/>
    </source>
</evidence>
<dbReference type="EC" id="1.3.1.21" evidence="18"/>
<feature type="transmembrane region" description="Helical" evidence="23">
    <location>
        <begin position="235"/>
        <end position="252"/>
    </location>
</feature>
<evidence type="ECO:0000256" key="12">
    <source>
        <dbReference type="ARBA" id="ARBA00023002"/>
    </source>
</evidence>
<gene>
    <name evidence="24" type="ORF">GcC1_096027</name>
</gene>
<dbReference type="Gene3D" id="1.20.120.1630">
    <property type="match status" value="1"/>
</dbReference>
<evidence type="ECO:0000256" key="4">
    <source>
        <dbReference type="ARBA" id="ARBA00022516"/>
    </source>
</evidence>
<evidence type="ECO:0000256" key="11">
    <source>
        <dbReference type="ARBA" id="ARBA00022989"/>
    </source>
</evidence>
<evidence type="ECO:0000256" key="6">
    <source>
        <dbReference type="ARBA" id="ARBA00022692"/>
    </source>
</evidence>
<dbReference type="GO" id="GO:0005789">
    <property type="term" value="C:endoplasmic reticulum membrane"/>
    <property type="evidence" value="ECO:0007669"/>
    <property type="project" value="UniProtKB-SubCell"/>
</dbReference>
<keyword evidence="6 23" id="KW-0812">Transmembrane</keyword>
<feature type="transmembrane region" description="Helical" evidence="23">
    <location>
        <begin position="272"/>
        <end position="290"/>
    </location>
</feature>
<evidence type="ECO:0000256" key="20">
    <source>
        <dbReference type="ARBA" id="ARBA00042688"/>
    </source>
</evidence>
<dbReference type="GO" id="GO:0047598">
    <property type="term" value="F:7-dehydrocholesterol reductase activity"/>
    <property type="evidence" value="ECO:0007669"/>
    <property type="project" value="UniProtKB-EC"/>
</dbReference>
<dbReference type="InterPro" id="IPR018083">
    <property type="entry name" value="Sterol_reductase_CS"/>
</dbReference>
<comment type="pathway">
    <text evidence="2">Steroid biosynthesis; cholesterol biosynthesis.</text>
</comment>
<evidence type="ECO:0000256" key="17">
    <source>
        <dbReference type="ARBA" id="ARBA00023221"/>
    </source>
</evidence>
<dbReference type="InterPro" id="IPR001171">
    <property type="entry name" value="ERG24_DHCR-like"/>
</dbReference>
<dbReference type="GO" id="GO:0006695">
    <property type="term" value="P:cholesterol biosynthetic process"/>
    <property type="evidence" value="ECO:0007669"/>
    <property type="project" value="UniProtKB-KW"/>
</dbReference>
<evidence type="ECO:0000256" key="8">
    <source>
        <dbReference type="ARBA" id="ARBA00022824"/>
    </source>
</evidence>
<organism evidence="24 25">
    <name type="scientific">Golovinomyces cichoracearum</name>
    <dbReference type="NCBI Taxonomy" id="62708"/>
    <lineage>
        <taxon>Eukaryota</taxon>
        <taxon>Fungi</taxon>
        <taxon>Dikarya</taxon>
        <taxon>Ascomycota</taxon>
        <taxon>Pezizomycotina</taxon>
        <taxon>Leotiomycetes</taxon>
        <taxon>Erysiphales</taxon>
        <taxon>Erysiphaceae</taxon>
        <taxon>Golovinomyces</taxon>
    </lineage>
</organism>
<comment type="catalytic activity">
    <reaction evidence="22">
        <text>7-dehydrodesmosterol + NADPH + H(+) = desmosterol + NADP(+)</text>
        <dbReference type="Rhea" id="RHEA:46740"/>
        <dbReference type="ChEBI" id="CHEBI:15378"/>
        <dbReference type="ChEBI" id="CHEBI:17737"/>
        <dbReference type="ChEBI" id="CHEBI:27910"/>
        <dbReference type="ChEBI" id="CHEBI:57783"/>
        <dbReference type="ChEBI" id="CHEBI:58349"/>
    </reaction>
    <physiologicalReaction direction="left-to-right" evidence="22">
        <dbReference type="Rhea" id="RHEA:46741"/>
    </physiologicalReaction>
</comment>
<dbReference type="OrthoDB" id="5326588at2759"/>
<feature type="transmembrane region" description="Helical" evidence="23">
    <location>
        <begin position="20"/>
        <end position="43"/>
    </location>
</feature>
<feature type="transmembrane region" description="Helical" evidence="23">
    <location>
        <begin position="49"/>
        <end position="67"/>
    </location>
</feature>
<keyword evidence="4 23" id="KW-0444">Lipid biosynthesis</keyword>
<comment type="subcellular location">
    <subcellularLocation>
        <location evidence="1">Endoplasmic reticulum membrane</location>
        <topology evidence="1">Multi-pass membrane protein</topology>
    </subcellularLocation>
</comment>
<evidence type="ECO:0000256" key="21">
    <source>
        <dbReference type="ARBA" id="ARBA00047795"/>
    </source>
</evidence>
<evidence type="ECO:0000256" key="15">
    <source>
        <dbReference type="ARBA" id="ARBA00023136"/>
    </source>
</evidence>
<keyword evidence="14 23" id="KW-0443">Lipid metabolism</keyword>
<name>A0A420IB84_9PEZI</name>
<keyword evidence="16 23" id="KW-1207">Sterol metabolism</keyword>
<evidence type="ECO:0000313" key="25">
    <source>
        <dbReference type="Proteomes" id="UP000285405"/>
    </source>
</evidence>
<comment type="catalytic activity">
    <reaction evidence="21">
        <text>cholesterol + NADP(+) = 7-dehydrocholesterol + NADPH + H(+)</text>
        <dbReference type="Rhea" id="RHEA:23984"/>
        <dbReference type="ChEBI" id="CHEBI:15378"/>
        <dbReference type="ChEBI" id="CHEBI:16113"/>
        <dbReference type="ChEBI" id="CHEBI:17759"/>
        <dbReference type="ChEBI" id="CHEBI:57783"/>
        <dbReference type="ChEBI" id="CHEBI:58349"/>
        <dbReference type="EC" id="1.3.1.21"/>
    </reaction>
    <physiologicalReaction direction="right-to-left" evidence="21">
        <dbReference type="Rhea" id="RHEA:23986"/>
    </physiologicalReaction>
</comment>
<accession>A0A420IB84</accession>
<dbReference type="AlphaFoldDB" id="A0A420IB84"/>
<feature type="transmembrane region" description="Helical" evidence="23">
    <location>
        <begin position="302"/>
        <end position="321"/>
    </location>
</feature>
<keyword evidence="8" id="KW-0256">Endoplasmic reticulum</keyword>
<dbReference type="Proteomes" id="UP000285405">
    <property type="component" value="Unassembled WGS sequence"/>
</dbReference>
<keyword evidence="9" id="KW-0521">NADP</keyword>
<evidence type="ECO:0000256" key="3">
    <source>
        <dbReference type="ARBA" id="ARBA00005402"/>
    </source>
</evidence>
<keyword evidence="11 23" id="KW-1133">Transmembrane helix</keyword>
<keyword evidence="10 23" id="KW-0752">Steroid biosynthesis</keyword>
<keyword evidence="12 23" id="KW-0560">Oxidoreductase</keyword>
<feature type="transmembrane region" description="Helical" evidence="23">
    <location>
        <begin position="79"/>
        <end position="98"/>
    </location>
</feature>
<keyword evidence="13 23" id="KW-0756">Sterol biosynthesis</keyword>
<protein>
    <recommendedName>
        <fullName evidence="19">7-dehydrocholesterol reductase</fullName>
        <ecNumber evidence="18">1.3.1.21</ecNumber>
    </recommendedName>
    <alternativeName>
        <fullName evidence="20">Sterol Delta(7)-reductase</fullName>
    </alternativeName>
</protein>
<comment type="caution">
    <text evidence="24">The sequence shown here is derived from an EMBL/GenBank/DDBJ whole genome shotgun (WGS) entry which is preliminary data.</text>
</comment>
<dbReference type="EMBL" id="MCBR01009677">
    <property type="protein sequence ID" value="RKF71777.1"/>
    <property type="molecule type" value="Genomic_DNA"/>
</dbReference>
<evidence type="ECO:0000256" key="1">
    <source>
        <dbReference type="ARBA" id="ARBA00004477"/>
    </source>
</evidence>
<dbReference type="PROSITE" id="PS01018">
    <property type="entry name" value="STEROL_REDUCT_2"/>
    <property type="match status" value="1"/>
</dbReference>
<reference evidence="24 25" key="1">
    <citation type="journal article" date="2018" name="BMC Genomics">
        <title>Comparative genome analyses reveal sequence features reflecting distinct modes of host-adaptation between dicot and monocot powdery mildew.</title>
        <authorList>
            <person name="Wu Y."/>
            <person name="Ma X."/>
            <person name="Pan Z."/>
            <person name="Kale S.D."/>
            <person name="Song Y."/>
            <person name="King H."/>
            <person name="Zhang Q."/>
            <person name="Presley C."/>
            <person name="Deng X."/>
            <person name="Wei C.I."/>
            <person name="Xiao S."/>
        </authorList>
    </citation>
    <scope>NUCLEOTIDE SEQUENCE [LARGE SCALE GENOMIC DNA]</scope>
    <source>
        <strain evidence="24">UCSC1</strain>
    </source>
</reference>
<keyword evidence="17 23" id="KW-0753">Steroid metabolism</keyword>
<keyword evidence="7" id="KW-0152">Cholesterol biosynthesis</keyword>
<sequence>MAVTNSKSEITWGRHQQGSWLDTITCAGVMLFSPVMVIFYWITLNYFDASFFAAFNAVSELGPVAFFIQYFPRPEYSSFLYYGGWLLLQAILYLLLPADWNSGQLTPAGHLLKYKTNGLLAWVVTHVLYVAASALGYLDPAILPKHWGGVLLAANVAGFLLTIFVFIKAHLAPTHPDDRKFSSSHIYDFYMGIELNPQISKYFDFKLYTNGRPGIVAWTLIDLSYIAYQYQLHGFVTNSIIVATILHSVYVIDFFYNEDWYLRTIDICHDHFGFYLAWGSIVWLPAIYTLQTQYLARYPVVLPNTVAVLFLITGLSGYLLFRSVNHQKDLVRRTKGECLVWGKKPQLVRVKYRTKDGLEHDSILLCSGWWGFARHFNYTGDLILSYSMCAVCGLNNLLPWTYAIFMTILLVHRCLRDEERCSLKYGKGWDIYCKRVKWVICPGIY</sequence>
<keyword evidence="5" id="KW-0153">Cholesterol metabolism</keyword>
<proteinExistence type="inferred from homology"/>
<dbReference type="PANTHER" id="PTHR21257:SF38">
    <property type="entry name" value="7-DEHYDROCHOLESTEROL REDUCTASE"/>
    <property type="match status" value="1"/>
</dbReference>
<keyword evidence="15 23" id="KW-0472">Membrane</keyword>